<sequence length="86" mass="9911">MGFKTRIADNAVAHLAVYPNGRRNKTFHQVTFRRADIRFINGDAVFAQQFLHPHKLAVSTAIQTGDRLTMKVSQLERRQAIVFFRL</sequence>
<dbReference type="Proteomes" id="UP000042394">
    <property type="component" value="Unassembled WGS sequence"/>
</dbReference>
<accession>A0A655C181</accession>
<reference evidence="1 2" key="1">
    <citation type="submission" date="2015-03" db="EMBL/GenBank/DDBJ databases">
        <authorList>
            <consortium name="Pathogen Informatics"/>
        </authorList>
    </citation>
    <scope>NUCLEOTIDE SEQUENCE [LARGE SCALE GENOMIC DNA]</scope>
    <source>
        <strain evidence="1 2">D4891</strain>
    </source>
</reference>
<evidence type="ECO:0000313" key="1">
    <source>
        <dbReference type="EMBL" id="CNT90015.1"/>
    </source>
</evidence>
<name>A0A655C181_SALET</name>
<protein>
    <submittedName>
        <fullName evidence="1">Uncharacterized protein</fullName>
    </submittedName>
</protein>
<proteinExistence type="predicted"/>
<dbReference type="EMBL" id="CQPD01000010">
    <property type="protein sequence ID" value="CNT90015.1"/>
    <property type="molecule type" value="Genomic_DNA"/>
</dbReference>
<gene>
    <name evidence="1" type="ORF">ERS008207_01297</name>
</gene>
<evidence type="ECO:0000313" key="2">
    <source>
        <dbReference type="Proteomes" id="UP000042394"/>
    </source>
</evidence>
<dbReference type="AlphaFoldDB" id="A0A655C181"/>
<organism evidence="1 2">
    <name type="scientific">Salmonella enterica subsp. enterica serovar Bovismorbificans</name>
    <dbReference type="NCBI Taxonomy" id="58097"/>
    <lineage>
        <taxon>Bacteria</taxon>
        <taxon>Pseudomonadati</taxon>
        <taxon>Pseudomonadota</taxon>
        <taxon>Gammaproteobacteria</taxon>
        <taxon>Enterobacterales</taxon>
        <taxon>Enterobacteriaceae</taxon>
        <taxon>Salmonella</taxon>
    </lineage>
</organism>